<reference evidence="1 2" key="1">
    <citation type="journal article" name="Sci. Rep.">
        <title>Telomere-to-telomere assembled and centromere annotated genomes of the two main subspecies of the button mushroom Agaricus bisporus reveal especially polymorphic chromosome ends.</title>
        <authorList>
            <person name="Sonnenberg A.S.M."/>
            <person name="Sedaghat-Telgerd N."/>
            <person name="Lavrijssen B."/>
            <person name="Ohm R.A."/>
            <person name="Hendrickx P.M."/>
            <person name="Scholtmeijer K."/>
            <person name="Baars J.J.P."/>
            <person name="van Peer A."/>
        </authorList>
    </citation>
    <scope>NUCLEOTIDE SEQUENCE [LARGE SCALE GENOMIC DNA]</scope>
    <source>
        <strain evidence="1 2">H119_p4</strain>
    </source>
</reference>
<evidence type="ECO:0000313" key="2">
    <source>
        <dbReference type="Proteomes" id="UP000629468"/>
    </source>
</evidence>
<gene>
    <name evidence="1" type="ORF">Agabi119p4_5618</name>
</gene>
<protein>
    <submittedName>
        <fullName evidence="1">Uncharacterized protein</fullName>
    </submittedName>
</protein>
<evidence type="ECO:0000313" key="1">
    <source>
        <dbReference type="EMBL" id="KAF7773451.1"/>
    </source>
</evidence>
<dbReference type="AlphaFoldDB" id="A0A8H7F249"/>
<dbReference type="Proteomes" id="UP000629468">
    <property type="component" value="Unassembled WGS sequence"/>
</dbReference>
<accession>A0A8H7F249</accession>
<organism evidence="1 2">
    <name type="scientific">Agaricus bisporus var. burnettii</name>
    <dbReference type="NCBI Taxonomy" id="192524"/>
    <lineage>
        <taxon>Eukaryota</taxon>
        <taxon>Fungi</taxon>
        <taxon>Dikarya</taxon>
        <taxon>Basidiomycota</taxon>
        <taxon>Agaricomycotina</taxon>
        <taxon>Agaricomycetes</taxon>
        <taxon>Agaricomycetidae</taxon>
        <taxon>Agaricales</taxon>
        <taxon>Agaricineae</taxon>
        <taxon>Agaricaceae</taxon>
        <taxon>Agaricus</taxon>
    </lineage>
</organism>
<proteinExistence type="predicted"/>
<dbReference type="EMBL" id="JABXXO010000007">
    <property type="protein sequence ID" value="KAF7773451.1"/>
    <property type="molecule type" value="Genomic_DNA"/>
</dbReference>
<sequence length="106" mass="12269">MPKNSQIDYRQRVIGNWTACHPVGMMMCIKRKEYNKYFLMEITLNGPDDKRYWRYINLAAVRFLHDYNSLSAVGFGSTKKIKATMPREVTITPTTRGSGVENEADM</sequence>
<comment type="caution">
    <text evidence="1">The sequence shown here is derived from an EMBL/GenBank/DDBJ whole genome shotgun (WGS) entry which is preliminary data.</text>
</comment>
<name>A0A8H7F249_AGABI</name>